<proteinExistence type="predicted"/>
<dbReference type="Proteomes" id="UP000242869">
    <property type="component" value="Unassembled WGS sequence"/>
</dbReference>
<keyword evidence="3" id="KW-1185">Reference proteome</keyword>
<organism evidence="2 3">
    <name type="scientific">Formivibrio citricus</name>
    <dbReference type="NCBI Taxonomy" id="83765"/>
    <lineage>
        <taxon>Bacteria</taxon>
        <taxon>Pseudomonadati</taxon>
        <taxon>Pseudomonadota</taxon>
        <taxon>Betaproteobacteria</taxon>
        <taxon>Neisseriales</taxon>
        <taxon>Chitinibacteraceae</taxon>
        <taxon>Formivibrio</taxon>
    </lineage>
</organism>
<gene>
    <name evidence="2" type="ORF">SAMN05660284_01211</name>
</gene>
<evidence type="ECO:0000313" key="2">
    <source>
        <dbReference type="EMBL" id="SFN32907.1"/>
    </source>
</evidence>
<dbReference type="GO" id="GO:0006950">
    <property type="term" value="P:response to stress"/>
    <property type="evidence" value="ECO:0007669"/>
    <property type="project" value="TreeGrafter"/>
</dbReference>
<protein>
    <submittedName>
        <fullName evidence="2">DNA-binding transcriptional regulator, MarR family</fullName>
    </submittedName>
</protein>
<dbReference type="EMBL" id="FOVE01000007">
    <property type="protein sequence ID" value="SFN32907.1"/>
    <property type="molecule type" value="Genomic_DNA"/>
</dbReference>
<dbReference type="OrthoDB" id="9799368at2"/>
<reference evidence="3" key="1">
    <citation type="submission" date="2016-10" db="EMBL/GenBank/DDBJ databases">
        <authorList>
            <person name="Varghese N."/>
            <person name="Submissions S."/>
        </authorList>
    </citation>
    <scope>NUCLEOTIDE SEQUENCE [LARGE SCALE GENOMIC DNA]</scope>
    <source>
        <strain evidence="3">DSM 6150</strain>
    </source>
</reference>
<dbReference type="AlphaFoldDB" id="A0A1I4Y4G2"/>
<accession>A0A1I4Y4G2</accession>
<dbReference type="SUPFAM" id="SSF46785">
    <property type="entry name" value="Winged helix' DNA-binding domain"/>
    <property type="match status" value="1"/>
</dbReference>
<dbReference type="InterPro" id="IPR000835">
    <property type="entry name" value="HTH_MarR-typ"/>
</dbReference>
<dbReference type="Pfam" id="PF12802">
    <property type="entry name" value="MarR_2"/>
    <property type="match status" value="1"/>
</dbReference>
<dbReference type="InterPro" id="IPR039422">
    <property type="entry name" value="MarR/SlyA-like"/>
</dbReference>
<evidence type="ECO:0000313" key="3">
    <source>
        <dbReference type="Proteomes" id="UP000242869"/>
    </source>
</evidence>
<dbReference type="STRING" id="83765.SAMN05660284_01211"/>
<dbReference type="PANTHER" id="PTHR33164">
    <property type="entry name" value="TRANSCRIPTIONAL REGULATOR, MARR FAMILY"/>
    <property type="match status" value="1"/>
</dbReference>
<dbReference type="InterPro" id="IPR036388">
    <property type="entry name" value="WH-like_DNA-bd_sf"/>
</dbReference>
<dbReference type="GO" id="GO:0003677">
    <property type="term" value="F:DNA binding"/>
    <property type="evidence" value="ECO:0007669"/>
    <property type="project" value="UniProtKB-KW"/>
</dbReference>
<name>A0A1I4Y4G2_9NEIS</name>
<dbReference type="Gene3D" id="1.10.10.10">
    <property type="entry name" value="Winged helix-like DNA-binding domain superfamily/Winged helix DNA-binding domain"/>
    <property type="match status" value="1"/>
</dbReference>
<keyword evidence="2" id="KW-0238">DNA-binding</keyword>
<evidence type="ECO:0000259" key="1">
    <source>
        <dbReference type="PROSITE" id="PS50995"/>
    </source>
</evidence>
<sequence>MSKKNEARLNSALELLFYGYRAFTALPDEILAERKLARVHHRILYFVARDPGLSVNKLLSRLCVSKQALNAPLRELQERGLVISVASEQDRRVKCLNLTEEGMALEAQLSASQHKLLSSIFNICGPEAETGWRMVMTALANNSPDKLQR</sequence>
<dbReference type="SMART" id="SM00347">
    <property type="entry name" value="HTH_MARR"/>
    <property type="match status" value="1"/>
</dbReference>
<dbReference type="PROSITE" id="PS50995">
    <property type="entry name" value="HTH_MARR_2"/>
    <property type="match status" value="1"/>
</dbReference>
<dbReference type="PANTHER" id="PTHR33164:SF44">
    <property type="entry name" value="TRANSCRIPTIONAL REGULATORY PROTEIN"/>
    <property type="match status" value="1"/>
</dbReference>
<dbReference type="InterPro" id="IPR036390">
    <property type="entry name" value="WH_DNA-bd_sf"/>
</dbReference>
<feature type="domain" description="HTH marR-type" evidence="1">
    <location>
        <begin position="6"/>
        <end position="141"/>
    </location>
</feature>
<dbReference type="GO" id="GO:0003700">
    <property type="term" value="F:DNA-binding transcription factor activity"/>
    <property type="evidence" value="ECO:0007669"/>
    <property type="project" value="InterPro"/>
</dbReference>